<dbReference type="InterPro" id="IPR036271">
    <property type="entry name" value="Tet_transcr_reg_TetR-rel_C_sf"/>
</dbReference>
<dbReference type="Proteomes" id="UP000681414">
    <property type="component" value="Unassembled WGS sequence"/>
</dbReference>
<protein>
    <submittedName>
        <fullName evidence="4">TetR/AcrR family transcriptional regulator</fullName>
    </submittedName>
</protein>
<dbReference type="InterPro" id="IPR009057">
    <property type="entry name" value="Homeodomain-like_sf"/>
</dbReference>
<evidence type="ECO:0000256" key="2">
    <source>
        <dbReference type="PROSITE-ProRule" id="PRU00335"/>
    </source>
</evidence>
<gene>
    <name evidence="4" type="ORF">KHA97_20820</name>
</gene>
<name>A0A942TGE1_9BACI</name>
<evidence type="ECO:0000313" key="4">
    <source>
        <dbReference type="EMBL" id="MBS4197490.1"/>
    </source>
</evidence>
<dbReference type="EMBL" id="JAGYPG010000004">
    <property type="protein sequence ID" value="MBS4197490.1"/>
    <property type="molecule type" value="Genomic_DNA"/>
</dbReference>
<accession>A0A942TGE1</accession>
<feature type="DNA-binding region" description="H-T-H motif" evidence="2">
    <location>
        <begin position="29"/>
        <end position="48"/>
    </location>
</feature>
<evidence type="ECO:0000256" key="1">
    <source>
        <dbReference type="ARBA" id="ARBA00023125"/>
    </source>
</evidence>
<dbReference type="GO" id="GO:0003677">
    <property type="term" value="F:DNA binding"/>
    <property type="evidence" value="ECO:0007669"/>
    <property type="project" value="UniProtKB-UniRule"/>
</dbReference>
<feature type="domain" description="HTH tetR-type" evidence="3">
    <location>
        <begin position="6"/>
        <end position="66"/>
    </location>
</feature>
<evidence type="ECO:0000259" key="3">
    <source>
        <dbReference type="PROSITE" id="PS50977"/>
    </source>
</evidence>
<dbReference type="AlphaFoldDB" id="A0A942TGE1"/>
<dbReference type="SUPFAM" id="SSF48498">
    <property type="entry name" value="Tetracyclin repressor-like, C-terminal domain"/>
    <property type="match status" value="1"/>
</dbReference>
<dbReference type="Pfam" id="PF00440">
    <property type="entry name" value="TetR_N"/>
    <property type="match status" value="1"/>
</dbReference>
<dbReference type="RefSeq" id="WP_213126714.1">
    <property type="nucleotide sequence ID" value="NZ_JAGYPG010000004.1"/>
</dbReference>
<dbReference type="Gene3D" id="1.10.357.10">
    <property type="entry name" value="Tetracycline Repressor, domain 2"/>
    <property type="match status" value="1"/>
</dbReference>
<keyword evidence="1 2" id="KW-0238">DNA-binding</keyword>
<keyword evidence="5" id="KW-1185">Reference proteome</keyword>
<sequence length="190" mass="21574">MAPRTKFTKEQIVDAAFEIAIMKGVDSITIRKVAEKLGSSIAPIYVNFKEIGELVEEVYKKTFEISRQILMEQNSGHPFHDIGVASIRFAREYPVLFRDLVMKKNNQAKHNEEETQGLIKMIRMDPDLNGLSDDELLAILLKMKIFQIGMSVMVANELLPGDFTEEQLIQLMSSAAEDVISTAKRRAEQR</sequence>
<evidence type="ECO:0000313" key="5">
    <source>
        <dbReference type="Proteomes" id="UP000681414"/>
    </source>
</evidence>
<comment type="caution">
    <text evidence="4">The sequence shown here is derived from an EMBL/GenBank/DDBJ whole genome shotgun (WGS) entry which is preliminary data.</text>
</comment>
<dbReference type="PROSITE" id="PS50977">
    <property type="entry name" value="HTH_TETR_2"/>
    <property type="match status" value="1"/>
</dbReference>
<proteinExistence type="predicted"/>
<dbReference type="SUPFAM" id="SSF46689">
    <property type="entry name" value="Homeodomain-like"/>
    <property type="match status" value="1"/>
</dbReference>
<organism evidence="4 5">
    <name type="scientific">Lederbergia citri</name>
    <dbReference type="NCBI Taxonomy" id="2833580"/>
    <lineage>
        <taxon>Bacteria</taxon>
        <taxon>Bacillati</taxon>
        <taxon>Bacillota</taxon>
        <taxon>Bacilli</taxon>
        <taxon>Bacillales</taxon>
        <taxon>Bacillaceae</taxon>
        <taxon>Lederbergia</taxon>
    </lineage>
</organism>
<dbReference type="InterPro" id="IPR001647">
    <property type="entry name" value="HTH_TetR"/>
</dbReference>
<reference evidence="4 5" key="1">
    <citation type="submission" date="2021-05" db="EMBL/GenBank/DDBJ databases">
        <title>Novel Bacillus species.</title>
        <authorList>
            <person name="Liu G."/>
        </authorList>
    </citation>
    <scope>NUCLEOTIDE SEQUENCE [LARGE SCALE GENOMIC DNA]</scope>
    <source>
        <strain evidence="5">FJAT-49780</strain>
    </source>
</reference>